<keyword evidence="1" id="KW-0732">Signal</keyword>
<dbReference type="PANTHER" id="PTHR38847:SF1">
    <property type="entry name" value="PSEUDOURIDINE SYNTHASE RSUA_RLUA-LIKE DOMAIN-CONTAINING PROTEIN"/>
    <property type="match status" value="1"/>
</dbReference>
<accession>A0A933L540</accession>
<sequence>MRLLLIAAMLLSGLAIGRAAAAEQCAPGSYSVVMSPDSTTLSILFDSMVADSTAPDRVCSVHVPLSLPEGMSLGVYRVDYRGYAHLSSKDDGQFSATYRFGPNKARAFSRKIRGPADDDFTFTENIGAGLMKRVGCGSDASLEVTVGIALPASAPADDLASIDSADGAPKGGVVYHFDLKKCQP</sequence>
<evidence type="ECO:0000313" key="2">
    <source>
        <dbReference type="EMBL" id="MBI4923217.1"/>
    </source>
</evidence>
<proteinExistence type="predicted"/>
<gene>
    <name evidence="2" type="ORF">HY834_15860</name>
</gene>
<dbReference type="Proteomes" id="UP000782610">
    <property type="component" value="Unassembled WGS sequence"/>
</dbReference>
<dbReference type="EMBL" id="JACRAF010000048">
    <property type="protein sequence ID" value="MBI4923217.1"/>
    <property type="molecule type" value="Genomic_DNA"/>
</dbReference>
<feature type="chain" id="PRO_5037458476" evidence="1">
    <location>
        <begin position="22"/>
        <end position="184"/>
    </location>
</feature>
<dbReference type="PANTHER" id="PTHR38847">
    <property type="match status" value="1"/>
</dbReference>
<evidence type="ECO:0000256" key="1">
    <source>
        <dbReference type="SAM" id="SignalP"/>
    </source>
</evidence>
<dbReference type="AlphaFoldDB" id="A0A933L540"/>
<reference evidence="2" key="1">
    <citation type="submission" date="2020-07" db="EMBL/GenBank/DDBJ databases">
        <title>Huge and variable diversity of episymbiotic CPR bacteria and DPANN archaea in groundwater ecosystems.</title>
        <authorList>
            <person name="He C.Y."/>
            <person name="Keren R."/>
            <person name="Whittaker M."/>
            <person name="Farag I.F."/>
            <person name="Doudna J."/>
            <person name="Cate J.H.D."/>
            <person name="Banfield J.F."/>
        </authorList>
    </citation>
    <scope>NUCLEOTIDE SEQUENCE</scope>
    <source>
        <strain evidence="2">NC_groundwater_1586_Pr3_B-0.1um_66_15</strain>
    </source>
</reference>
<organism evidence="2 3">
    <name type="scientific">Devosia nanyangense</name>
    <dbReference type="NCBI Taxonomy" id="1228055"/>
    <lineage>
        <taxon>Bacteria</taxon>
        <taxon>Pseudomonadati</taxon>
        <taxon>Pseudomonadota</taxon>
        <taxon>Alphaproteobacteria</taxon>
        <taxon>Hyphomicrobiales</taxon>
        <taxon>Devosiaceae</taxon>
        <taxon>Devosia</taxon>
    </lineage>
</organism>
<protein>
    <submittedName>
        <fullName evidence="2">DUF4360 domain-containing protein</fullName>
    </submittedName>
</protein>
<dbReference type="InterPro" id="IPR025649">
    <property type="entry name" value="DUF4360"/>
</dbReference>
<evidence type="ECO:0000313" key="3">
    <source>
        <dbReference type="Proteomes" id="UP000782610"/>
    </source>
</evidence>
<feature type="signal peptide" evidence="1">
    <location>
        <begin position="1"/>
        <end position="21"/>
    </location>
</feature>
<dbReference type="Pfam" id="PF14273">
    <property type="entry name" value="DUF4360"/>
    <property type="match status" value="1"/>
</dbReference>
<comment type="caution">
    <text evidence="2">The sequence shown here is derived from an EMBL/GenBank/DDBJ whole genome shotgun (WGS) entry which is preliminary data.</text>
</comment>
<name>A0A933L540_9HYPH</name>